<reference evidence="2 3" key="1">
    <citation type="journal article" date="2022" name="Nat. Ecol. Evol.">
        <title>A masculinizing supergene underlies an exaggerated male reproductive morph in a spider.</title>
        <authorList>
            <person name="Hendrickx F."/>
            <person name="De Corte Z."/>
            <person name="Sonet G."/>
            <person name="Van Belleghem S.M."/>
            <person name="Kostlbacher S."/>
            <person name="Vangestel C."/>
        </authorList>
    </citation>
    <scope>NUCLEOTIDE SEQUENCE [LARGE SCALE GENOMIC DNA]</scope>
    <source>
        <strain evidence="2">W744_W776</strain>
    </source>
</reference>
<gene>
    <name evidence="2" type="ORF">JTE90_028666</name>
</gene>
<evidence type="ECO:0000256" key="1">
    <source>
        <dbReference type="SAM" id="MobiDB-lite"/>
    </source>
</evidence>
<evidence type="ECO:0000313" key="3">
    <source>
        <dbReference type="Proteomes" id="UP000827092"/>
    </source>
</evidence>
<sequence>MAFRRNVIYAIFISVSFRRLPIMLEKHAWLRDIPQKKPFFTITKKRPPQTGPPKGFEERPKGVVRMECPPEHSSFGDVPHEWNAVEGK</sequence>
<keyword evidence="3" id="KW-1185">Reference proteome</keyword>
<evidence type="ECO:0000313" key="2">
    <source>
        <dbReference type="EMBL" id="KAG8189127.1"/>
    </source>
</evidence>
<proteinExistence type="predicted"/>
<name>A0AAV6UXF5_9ARAC</name>
<accession>A0AAV6UXF5</accession>
<protein>
    <submittedName>
        <fullName evidence="2">Uncharacterized protein</fullName>
    </submittedName>
</protein>
<comment type="caution">
    <text evidence="2">The sequence shown here is derived from an EMBL/GenBank/DDBJ whole genome shotgun (WGS) entry which is preliminary data.</text>
</comment>
<organism evidence="2 3">
    <name type="scientific">Oedothorax gibbosus</name>
    <dbReference type="NCBI Taxonomy" id="931172"/>
    <lineage>
        <taxon>Eukaryota</taxon>
        <taxon>Metazoa</taxon>
        <taxon>Ecdysozoa</taxon>
        <taxon>Arthropoda</taxon>
        <taxon>Chelicerata</taxon>
        <taxon>Arachnida</taxon>
        <taxon>Araneae</taxon>
        <taxon>Araneomorphae</taxon>
        <taxon>Entelegynae</taxon>
        <taxon>Araneoidea</taxon>
        <taxon>Linyphiidae</taxon>
        <taxon>Erigoninae</taxon>
        <taxon>Oedothorax</taxon>
    </lineage>
</organism>
<feature type="region of interest" description="Disordered" evidence="1">
    <location>
        <begin position="42"/>
        <end position="61"/>
    </location>
</feature>
<dbReference type="EMBL" id="JAFNEN010000221">
    <property type="protein sequence ID" value="KAG8189127.1"/>
    <property type="molecule type" value="Genomic_DNA"/>
</dbReference>
<dbReference type="AlphaFoldDB" id="A0AAV6UXF5"/>
<dbReference type="Proteomes" id="UP000827092">
    <property type="component" value="Unassembled WGS sequence"/>
</dbReference>